<feature type="compositionally biased region" description="Pro residues" evidence="1">
    <location>
        <begin position="205"/>
        <end position="233"/>
    </location>
</feature>
<keyword evidence="2" id="KW-1133">Transmembrane helix</keyword>
<keyword evidence="2" id="KW-0472">Membrane</keyword>
<protein>
    <recommendedName>
        <fullName evidence="5">DUF4064 domain-containing protein</fullName>
    </recommendedName>
</protein>
<name>A0ABP4W0K4_9ACTN</name>
<feature type="transmembrane region" description="Helical" evidence="2">
    <location>
        <begin position="12"/>
        <end position="36"/>
    </location>
</feature>
<sequence length="392" mass="40974">MVGMSEELRRPPAVTVACIGAAFAAFLILTNVVTVLSDWGSLELQEVITTSLEEAGVGANLSLDTVLVWLRIAFYGVTVLSIATMVFAIYAVRGDRHSRVALTVLSAFAGFTLTLVGGLWGIFPAIVLIAVAIVLWTPEARVWFDLKNDRTPSPELVARARARQGLGPQRGRSADVDALTGRGPVPPQQSWPPQQGQPPRVSGVAPPPPQGHPYPYPPHQGQPQPYGTPPGWGPPLSVLPNRDAMPGTLLGAAITMIVASLLVAAYLGSVALLYVVRAVSPDLYAEAAGERSGTPLPPEAVYGLSSSDLTVTLTVVVLSLLALLALAGAGVGAALLFRRKRLLVPAIGLAALSAIASAAVAISAPEALAITSASLVSYVLLRHPTVREWAAR</sequence>
<gene>
    <name evidence="3" type="ORF">GCM10009710_24030</name>
</gene>
<evidence type="ECO:0008006" key="5">
    <source>
        <dbReference type="Google" id="ProtNLM"/>
    </source>
</evidence>
<feature type="compositionally biased region" description="Low complexity" evidence="1">
    <location>
        <begin position="191"/>
        <end position="204"/>
    </location>
</feature>
<feature type="transmembrane region" description="Helical" evidence="2">
    <location>
        <begin position="311"/>
        <end position="335"/>
    </location>
</feature>
<evidence type="ECO:0000313" key="4">
    <source>
        <dbReference type="Proteomes" id="UP001501057"/>
    </source>
</evidence>
<evidence type="ECO:0000256" key="1">
    <source>
        <dbReference type="SAM" id="MobiDB-lite"/>
    </source>
</evidence>
<organism evidence="3 4">
    <name type="scientific">Aeromicrobium alkaliterrae</name>
    <dbReference type="NCBI Taxonomy" id="302168"/>
    <lineage>
        <taxon>Bacteria</taxon>
        <taxon>Bacillati</taxon>
        <taxon>Actinomycetota</taxon>
        <taxon>Actinomycetes</taxon>
        <taxon>Propionibacteriales</taxon>
        <taxon>Nocardioidaceae</taxon>
        <taxon>Aeromicrobium</taxon>
    </lineage>
</organism>
<feature type="transmembrane region" description="Helical" evidence="2">
    <location>
        <begin position="72"/>
        <end position="92"/>
    </location>
</feature>
<accession>A0ABP4W0K4</accession>
<feature type="transmembrane region" description="Helical" evidence="2">
    <location>
        <begin position="342"/>
        <end position="362"/>
    </location>
</feature>
<evidence type="ECO:0000256" key="2">
    <source>
        <dbReference type="SAM" id="Phobius"/>
    </source>
</evidence>
<dbReference type="Proteomes" id="UP001501057">
    <property type="component" value="Unassembled WGS sequence"/>
</dbReference>
<comment type="caution">
    <text evidence="3">The sequence shown here is derived from an EMBL/GenBank/DDBJ whole genome shotgun (WGS) entry which is preliminary data.</text>
</comment>
<feature type="region of interest" description="Disordered" evidence="1">
    <location>
        <begin position="161"/>
        <end position="234"/>
    </location>
</feature>
<dbReference type="EMBL" id="BAAAME010000004">
    <property type="protein sequence ID" value="GAA1743130.1"/>
    <property type="molecule type" value="Genomic_DNA"/>
</dbReference>
<reference evidence="4" key="1">
    <citation type="journal article" date="2019" name="Int. J. Syst. Evol. Microbiol.">
        <title>The Global Catalogue of Microorganisms (GCM) 10K type strain sequencing project: providing services to taxonomists for standard genome sequencing and annotation.</title>
        <authorList>
            <consortium name="The Broad Institute Genomics Platform"/>
            <consortium name="The Broad Institute Genome Sequencing Center for Infectious Disease"/>
            <person name="Wu L."/>
            <person name="Ma J."/>
        </authorList>
    </citation>
    <scope>NUCLEOTIDE SEQUENCE [LARGE SCALE GENOMIC DNA]</scope>
    <source>
        <strain evidence="4">JCM 13518</strain>
    </source>
</reference>
<keyword evidence="2" id="KW-0812">Transmembrane</keyword>
<feature type="transmembrane region" description="Helical" evidence="2">
    <location>
        <begin position="249"/>
        <end position="276"/>
    </location>
</feature>
<keyword evidence="4" id="KW-1185">Reference proteome</keyword>
<evidence type="ECO:0000313" key="3">
    <source>
        <dbReference type="EMBL" id="GAA1743130.1"/>
    </source>
</evidence>
<feature type="transmembrane region" description="Helical" evidence="2">
    <location>
        <begin position="99"/>
        <end position="116"/>
    </location>
</feature>
<proteinExistence type="predicted"/>